<protein>
    <submittedName>
        <fullName evidence="7">2Fe-2S iron-sulfur cluster-binding protein</fullName>
    </submittedName>
</protein>
<dbReference type="PROSITE" id="PS51085">
    <property type="entry name" value="2FE2S_FER_2"/>
    <property type="match status" value="1"/>
</dbReference>
<evidence type="ECO:0000256" key="4">
    <source>
        <dbReference type="ARBA" id="ARBA00023004"/>
    </source>
</evidence>
<dbReference type="SUPFAM" id="SSF54292">
    <property type="entry name" value="2Fe-2S ferredoxin-like"/>
    <property type="match status" value="1"/>
</dbReference>
<dbReference type="SUPFAM" id="SSF55961">
    <property type="entry name" value="Bet v1-like"/>
    <property type="match status" value="1"/>
</dbReference>
<evidence type="ECO:0000256" key="2">
    <source>
        <dbReference type="ARBA" id="ARBA00022723"/>
    </source>
</evidence>
<reference evidence="8" key="1">
    <citation type="journal article" date="2019" name="Int. J. Syst. Evol. Microbiol.">
        <title>The Global Catalogue of Microorganisms (GCM) 10K type strain sequencing project: providing services to taxonomists for standard genome sequencing and annotation.</title>
        <authorList>
            <consortium name="The Broad Institute Genomics Platform"/>
            <consortium name="The Broad Institute Genome Sequencing Center for Infectious Disease"/>
            <person name="Wu L."/>
            <person name="Ma J."/>
        </authorList>
    </citation>
    <scope>NUCLEOTIDE SEQUENCE [LARGE SCALE GENOMIC DNA]</scope>
    <source>
        <strain evidence="8">KCTC 42964</strain>
    </source>
</reference>
<dbReference type="InterPro" id="IPR036884">
    <property type="entry name" value="2Fe-2S-bd_dom_sf"/>
</dbReference>
<dbReference type="InterPro" id="IPR010419">
    <property type="entry name" value="CO_DH_gsu"/>
</dbReference>
<evidence type="ECO:0000256" key="5">
    <source>
        <dbReference type="ARBA" id="ARBA00023014"/>
    </source>
</evidence>
<evidence type="ECO:0000313" key="8">
    <source>
        <dbReference type="Proteomes" id="UP001595528"/>
    </source>
</evidence>
<dbReference type="InterPro" id="IPR006058">
    <property type="entry name" value="2Fe2S_fd_BS"/>
</dbReference>
<dbReference type="Pfam" id="PF01799">
    <property type="entry name" value="Fer2_2"/>
    <property type="match status" value="1"/>
</dbReference>
<dbReference type="Gene3D" id="3.10.20.30">
    <property type="match status" value="1"/>
</dbReference>
<keyword evidence="2" id="KW-0479">Metal-binding</keyword>
<dbReference type="RefSeq" id="WP_379898442.1">
    <property type="nucleotide sequence ID" value="NZ_JBHRTR010000013.1"/>
</dbReference>
<dbReference type="EMBL" id="JBHRTR010000013">
    <property type="protein sequence ID" value="MFC3226448.1"/>
    <property type="molecule type" value="Genomic_DNA"/>
</dbReference>
<feature type="domain" description="2Fe-2S ferredoxin-type" evidence="6">
    <location>
        <begin position="6"/>
        <end position="82"/>
    </location>
</feature>
<dbReference type="CDD" id="cd07823">
    <property type="entry name" value="SRPBCC_5"/>
    <property type="match status" value="1"/>
</dbReference>
<comment type="caution">
    <text evidence="7">The sequence shown here is derived from an EMBL/GenBank/DDBJ whole genome shotgun (WGS) entry which is preliminary data.</text>
</comment>
<dbReference type="CDD" id="cd00207">
    <property type="entry name" value="fer2"/>
    <property type="match status" value="1"/>
</dbReference>
<dbReference type="PANTHER" id="PTHR44379:SF8">
    <property type="entry name" value="XANTHINE DEHYDROGENASE IRON-SULFUR-BINDING SUBUNIT XDHC-RELATED"/>
    <property type="match status" value="1"/>
</dbReference>
<dbReference type="PANTHER" id="PTHR44379">
    <property type="entry name" value="OXIDOREDUCTASE WITH IRON-SULFUR SUBUNIT"/>
    <property type="match status" value="1"/>
</dbReference>
<dbReference type="InterPro" id="IPR051452">
    <property type="entry name" value="Diverse_Oxidoreductases"/>
</dbReference>
<evidence type="ECO:0000256" key="1">
    <source>
        <dbReference type="ARBA" id="ARBA00022714"/>
    </source>
</evidence>
<dbReference type="Gene3D" id="1.10.150.120">
    <property type="entry name" value="[2Fe-2S]-binding domain"/>
    <property type="match status" value="1"/>
</dbReference>
<organism evidence="7 8">
    <name type="scientific">Marinibaculum pumilum</name>
    <dbReference type="NCBI Taxonomy" id="1766165"/>
    <lineage>
        <taxon>Bacteria</taxon>
        <taxon>Pseudomonadati</taxon>
        <taxon>Pseudomonadota</taxon>
        <taxon>Alphaproteobacteria</taxon>
        <taxon>Rhodospirillales</taxon>
        <taxon>Rhodospirillaceae</taxon>
        <taxon>Marinibaculum</taxon>
    </lineage>
</organism>
<evidence type="ECO:0000313" key="7">
    <source>
        <dbReference type="EMBL" id="MFC3226448.1"/>
    </source>
</evidence>
<dbReference type="Pfam" id="PF06240">
    <property type="entry name" value="COXG"/>
    <property type="match status" value="1"/>
</dbReference>
<name>A0ABV7KVP4_9PROT</name>
<dbReference type="InterPro" id="IPR001041">
    <property type="entry name" value="2Fe-2S_ferredoxin-type"/>
</dbReference>
<dbReference type="InterPro" id="IPR012675">
    <property type="entry name" value="Beta-grasp_dom_sf"/>
</dbReference>
<gene>
    <name evidence="7" type="ORF">ACFOGJ_04360</name>
</gene>
<keyword evidence="8" id="KW-1185">Reference proteome</keyword>
<proteinExistence type="predicted"/>
<dbReference type="SUPFAM" id="SSF47741">
    <property type="entry name" value="CO dehydrogenase ISP C-domain like"/>
    <property type="match status" value="1"/>
</dbReference>
<accession>A0ABV7KVP4</accession>
<dbReference type="Pfam" id="PF00111">
    <property type="entry name" value="Fer2"/>
    <property type="match status" value="1"/>
</dbReference>
<keyword evidence="4" id="KW-0408">Iron</keyword>
<evidence type="ECO:0000256" key="3">
    <source>
        <dbReference type="ARBA" id="ARBA00023002"/>
    </source>
</evidence>
<dbReference type="InterPro" id="IPR023393">
    <property type="entry name" value="START-like_dom_sf"/>
</dbReference>
<dbReference type="Proteomes" id="UP001595528">
    <property type="component" value="Unassembled WGS sequence"/>
</dbReference>
<dbReference type="PROSITE" id="PS00197">
    <property type="entry name" value="2FE2S_FER_1"/>
    <property type="match status" value="1"/>
</dbReference>
<dbReference type="InterPro" id="IPR036010">
    <property type="entry name" value="2Fe-2S_ferredoxin-like_sf"/>
</dbReference>
<keyword evidence="1" id="KW-0001">2Fe-2S</keyword>
<evidence type="ECO:0000259" key="6">
    <source>
        <dbReference type="PROSITE" id="PS51085"/>
    </source>
</evidence>
<dbReference type="InterPro" id="IPR002888">
    <property type="entry name" value="2Fe-2S-bd"/>
</dbReference>
<dbReference type="Gene3D" id="3.30.530.20">
    <property type="match status" value="1"/>
</dbReference>
<sequence length="389" mass="40203">MTAQEAAITFTLNGRKVTASAEPRTHLADFLRETHLQTGTHLGCEQGVCGACTLFVDGRPVRSCITPAIACQDAEVRSVEGFEEDALMARLRAAFTRHHGLQCGFCTPGMLATAYDIVRRIPDADAARIRRELSGNLCRCTGYAGIVAAIEEVLAGDPPAAAVVPLPRRGPPAIPSAPADQPAIATAAAPADRAPGLPSLDAEIDGAVPLSRSLILDAPPDKVWPLLQDVPAMVACIPGASLDGPVENGRFRGRCTVAIGPMRASFGGEGAVRYDTAGRSGRLAGSGRDAASRSSLLGRLDFALTAEAGGGSRLVLDLRYRLTGPLAQFGRPAIVEGIADRLLADLAAALAARAAGRAPPAAESPKALGGLRLLGAALAGLVRRALRRG</sequence>
<keyword evidence="5" id="KW-0411">Iron-sulfur</keyword>
<keyword evidence="3" id="KW-0560">Oxidoreductase</keyword>